<evidence type="ECO:0000313" key="2">
    <source>
        <dbReference type="EMBL" id="SEN36521.1"/>
    </source>
</evidence>
<reference evidence="2 3" key="1">
    <citation type="submission" date="2016-10" db="EMBL/GenBank/DDBJ databases">
        <authorList>
            <person name="de Groot N.N."/>
        </authorList>
    </citation>
    <scope>NUCLEOTIDE SEQUENCE [LARGE SCALE GENOMIC DNA]</scope>
    <source>
        <strain evidence="2 3">Nl18</strain>
    </source>
</reference>
<accession>A0A1H8FXG4</accession>
<proteinExistence type="predicted"/>
<organism evidence="2 3">
    <name type="scientific">Nitrosospira multiformis</name>
    <dbReference type="NCBI Taxonomy" id="1231"/>
    <lineage>
        <taxon>Bacteria</taxon>
        <taxon>Pseudomonadati</taxon>
        <taxon>Pseudomonadota</taxon>
        <taxon>Betaproteobacteria</taxon>
        <taxon>Nitrosomonadales</taxon>
        <taxon>Nitrosomonadaceae</taxon>
        <taxon>Nitrosospira</taxon>
    </lineage>
</organism>
<feature type="compositionally biased region" description="Pro residues" evidence="1">
    <location>
        <begin position="188"/>
        <end position="215"/>
    </location>
</feature>
<evidence type="ECO:0000313" key="3">
    <source>
        <dbReference type="Proteomes" id="UP000183898"/>
    </source>
</evidence>
<evidence type="ECO:0000256" key="1">
    <source>
        <dbReference type="SAM" id="MobiDB-lite"/>
    </source>
</evidence>
<dbReference type="Proteomes" id="UP000183898">
    <property type="component" value="Unassembled WGS sequence"/>
</dbReference>
<feature type="region of interest" description="Disordered" evidence="1">
    <location>
        <begin position="175"/>
        <end position="226"/>
    </location>
</feature>
<dbReference type="EMBL" id="FOCT01000004">
    <property type="protein sequence ID" value="SEN36521.1"/>
    <property type="molecule type" value="Genomic_DNA"/>
</dbReference>
<protein>
    <submittedName>
        <fullName evidence="2">Glycine-zipper containing OmpA-like membrane domain-containing protein</fullName>
    </submittedName>
</protein>
<sequence>MNGTVMIQFIFKKFLVSDKVRWAKLSRKLFLPLLALTSLTACVSMPTGPSMMALPGTGRSFDEFRYDDYLCRQFAHDQVGGNTPSRASISSGVGSAAVGAGVGAAAGAALGGGHGAAIGAGTGALAGSLAGIGTAGASSSISQERYDAAYVQCMYAKGHQVPVYGQVTNSYPGGRYTSPSYPPSSSSYPPPPPAPQGTVSIPPPPPGVPPPPPPGKILRGVQPSGR</sequence>
<gene>
    <name evidence="2" type="ORF">SAMN05216404_10433</name>
</gene>
<dbReference type="AlphaFoldDB" id="A0A1H8FXG4"/>
<name>A0A1H8FXG4_9PROT</name>